<evidence type="ECO:0000313" key="3">
    <source>
        <dbReference type="Proteomes" id="UP000297749"/>
    </source>
</evidence>
<evidence type="ECO:0000256" key="1">
    <source>
        <dbReference type="SAM" id="Phobius"/>
    </source>
</evidence>
<dbReference type="EMBL" id="PYKF01000605">
    <property type="protein sequence ID" value="TGC80685.1"/>
    <property type="molecule type" value="Genomic_DNA"/>
</dbReference>
<organism evidence="2 3">
    <name type="scientific">Salmonella enterica subsp. enterica serovar Wilhelmsburg</name>
    <dbReference type="NCBI Taxonomy" id="1960126"/>
    <lineage>
        <taxon>Bacteria</taxon>
        <taxon>Pseudomonadati</taxon>
        <taxon>Pseudomonadota</taxon>
        <taxon>Gammaproteobacteria</taxon>
        <taxon>Enterobacterales</taxon>
        <taxon>Enterobacteriaceae</taxon>
        <taxon>Salmonella</taxon>
    </lineage>
</organism>
<comment type="caution">
    <text evidence="2">The sequence shown here is derived from an EMBL/GenBank/DDBJ whole genome shotgun (WGS) entry which is preliminary data.</text>
</comment>
<name>A0A659Q2P9_SALET</name>
<proteinExistence type="predicted"/>
<sequence>MSGPRFTDRVVNMSLKTIKYFSTLIVAVVAVLAAWWLWNCFLPSPWTRAGKNRAARGSV</sequence>
<protein>
    <submittedName>
        <fullName evidence="2">Efflux transporter periplasmic adaptor subunit</fullName>
    </submittedName>
</protein>
<feature type="transmembrane region" description="Helical" evidence="1">
    <location>
        <begin position="20"/>
        <end position="38"/>
    </location>
</feature>
<keyword evidence="1" id="KW-0812">Transmembrane</keyword>
<feature type="non-terminal residue" evidence="2">
    <location>
        <position position="59"/>
    </location>
</feature>
<dbReference type="Proteomes" id="UP000297749">
    <property type="component" value="Unassembled WGS sequence"/>
</dbReference>
<evidence type="ECO:0000313" key="2">
    <source>
        <dbReference type="EMBL" id="TGC80685.1"/>
    </source>
</evidence>
<dbReference type="AlphaFoldDB" id="A0A659Q2P9"/>
<keyword evidence="1" id="KW-0472">Membrane</keyword>
<gene>
    <name evidence="2" type="ORF">C9F04_18715</name>
</gene>
<reference evidence="2 3" key="1">
    <citation type="submission" date="2018-03" db="EMBL/GenBank/DDBJ databases">
        <title>Non-Typhoidal Salmonella genome sequencing and assembly.</title>
        <authorList>
            <person name="Matchawe C."/>
        </authorList>
    </citation>
    <scope>NUCLEOTIDE SEQUENCE [LARGE SCALE GENOMIC DNA]</scope>
    <source>
        <strain evidence="2 3">32eva</strain>
    </source>
</reference>
<keyword evidence="1" id="KW-1133">Transmembrane helix</keyword>
<accession>A0A659Q2P9</accession>